<keyword evidence="3" id="KW-1185">Reference proteome</keyword>
<dbReference type="Proteomes" id="UP000320735">
    <property type="component" value="Unassembled WGS sequence"/>
</dbReference>
<organism evidence="2 3">
    <name type="scientific">Symmachiella macrocystis</name>
    <dbReference type="NCBI Taxonomy" id="2527985"/>
    <lineage>
        <taxon>Bacteria</taxon>
        <taxon>Pseudomonadati</taxon>
        <taxon>Planctomycetota</taxon>
        <taxon>Planctomycetia</taxon>
        <taxon>Planctomycetales</taxon>
        <taxon>Planctomycetaceae</taxon>
        <taxon>Symmachiella</taxon>
    </lineage>
</organism>
<proteinExistence type="predicted"/>
<dbReference type="AlphaFoldDB" id="A0A5C6BNL0"/>
<evidence type="ECO:0000313" key="2">
    <source>
        <dbReference type="EMBL" id="TWU13605.1"/>
    </source>
</evidence>
<protein>
    <submittedName>
        <fullName evidence="2">Uncharacterized protein</fullName>
    </submittedName>
</protein>
<sequence length="68" mass="7145">MLETVARWRGPTRAGSPFETANTGSVPTAAHMGWATQSIAKERSQTGDSERGDSPENTGEASGTPILK</sequence>
<feature type="region of interest" description="Disordered" evidence="1">
    <location>
        <begin position="1"/>
        <end position="68"/>
    </location>
</feature>
<gene>
    <name evidence="2" type="ORF">CA54_24400</name>
</gene>
<feature type="compositionally biased region" description="Basic and acidic residues" evidence="1">
    <location>
        <begin position="40"/>
        <end position="54"/>
    </location>
</feature>
<accession>A0A5C6BNL0</accession>
<reference evidence="2 3" key="1">
    <citation type="submission" date="2019-02" db="EMBL/GenBank/DDBJ databases">
        <title>Deep-cultivation of Planctomycetes and their phenomic and genomic characterization uncovers novel biology.</title>
        <authorList>
            <person name="Wiegand S."/>
            <person name="Jogler M."/>
            <person name="Boedeker C."/>
            <person name="Pinto D."/>
            <person name="Vollmers J."/>
            <person name="Rivas-Marin E."/>
            <person name="Kohn T."/>
            <person name="Peeters S.H."/>
            <person name="Heuer A."/>
            <person name="Rast P."/>
            <person name="Oberbeckmann S."/>
            <person name="Bunk B."/>
            <person name="Jeske O."/>
            <person name="Meyerdierks A."/>
            <person name="Storesund J.E."/>
            <person name="Kallscheuer N."/>
            <person name="Luecker S."/>
            <person name="Lage O.M."/>
            <person name="Pohl T."/>
            <person name="Merkel B.J."/>
            <person name="Hornburger P."/>
            <person name="Mueller R.-W."/>
            <person name="Bruemmer F."/>
            <person name="Labrenz M."/>
            <person name="Spormann A.M."/>
            <person name="Op Den Camp H."/>
            <person name="Overmann J."/>
            <person name="Amann R."/>
            <person name="Jetten M.S.M."/>
            <person name="Mascher T."/>
            <person name="Medema M.H."/>
            <person name="Devos D.P."/>
            <person name="Kaster A.-K."/>
            <person name="Ovreas L."/>
            <person name="Rohde M."/>
            <person name="Galperin M.Y."/>
            <person name="Jogler C."/>
        </authorList>
    </citation>
    <scope>NUCLEOTIDE SEQUENCE [LARGE SCALE GENOMIC DNA]</scope>
    <source>
        <strain evidence="2 3">CA54</strain>
    </source>
</reference>
<evidence type="ECO:0000313" key="3">
    <source>
        <dbReference type="Proteomes" id="UP000320735"/>
    </source>
</evidence>
<name>A0A5C6BNL0_9PLAN</name>
<evidence type="ECO:0000256" key="1">
    <source>
        <dbReference type="SAM" id="MobiDB-lite"/>
    </source>
</evidence>
<comment type="caution">
    <text evidence="2">The sequence shown here is derived from an EMBL/GenBank/DDBJ whole genome shotgun (WGS) entry which is preliminary data.</text>
</comment>
<dbReference type="EMBL" id="SJPP01000001">
    <property type="protein sequence ID" value="TWU13605.1"/>
    <property type="molecule type" value="Genomic_DNA"/>
</dbReference>